<dbReference type="EC" id="3.1.21.-" evidence="6"/>
<dbReference type="Gene3D" id="3.90.220.20">
    <property type="entry name" value="DNA methylase specificity domains"/>
    <property type="match status" value="2"/>
</dbReference>
<dbReference type="SUPFAM" id="SSF116734">
    <property type="entry name" value="DNA methylase specificity domain"/>
    <property type="match status" value="2"/>
</dbReference>
<dbReference type="GO" id="GO:0004519">
    <property type="term" value="F:endonuclease activity"/>
    <property type="evidence" value="ECO:0007669"/>
    <property type="project" value="UniProtKB-KW"/>
</dbReference>
<dbReference type="PANTHER" id="PTHR43140:SF1">
    <property type="entry name" value="TYPE I RESTRICTION ENZYME ECOKI SPECIFICITY SUBUNIT"/>
    <property type="match status" value="1"/>
</dbReference>
<dbReference type="RefSeq" id="WP_379029836.1">
    <property type="nucleotide sequence ID" value="NZ_JBHRXE010000020.1"/>
</dbReference>
<dbReference type="PANTHER" id="PTHR43140">
    <property type="entry name" value="TYPE-1 RESTRICTION ENZYME ECOKI SPECIFICITY PROTEIN"/>
    <property type="match status" value="1"/>
</dbReference>
<dbReference type="InterPro" id="IPR051212">
    <property type="entry name" value="Type-I_RE_S_subunit"/>
</dbReference>
<dbReference type="InterPro" id="IPR000055">
    <property type="entry name" value="Restrct_endonuc_typeI_TRD"/>
</dbReference>
<dbReference type="InterPro" id="IPR044946">
    <property type="entry name" value="Restrct_endonuc_typeI_TRD_sf"/>
</dbReference>
<organism evidence="6 7">
    <name type="scientific">Paracoccus simplex</name>
    <dbReference type="NCBI Taxonomy" id="2086346"/>
    <lineage>
        <taxon>Bacteria</taxon>
        <taxon>Pseudomonadati</taxon>
        <taxon>Pseudomonadota</taxon>
        <taxon>Alphaproteobacteria</taxon>
        <taxon>Rhodobacterales</taxon>
        <taxon>Paracoccaceae</taxon>
        <taxon>Paracoccus</taxon>
    </lineage>
</organism>
<keyword evidence="6" id="KW-0378">Hydrolase</keyword>
<dbReference type="EMBL" id="JBHRXE010000020">
    <property type="protein sequence ID" value="MFC3569680.1"/>
    <property type="molecule type" value="Genomic_DNA"/>
</dbReference>
<sequence length="468" mass="51504">MTGLPQGWASASIHSFTRTRSGNSKLIKGKQAQAPADGLFPAYSASGQDVWVPDPEHKGNAIIISAVGARCGKTFRAFGRWSAVANTHIVWPEEIAVDADWLQLLLNDEGFWEKGGSAQPFVKVGATFEREIALPPLPEQRRIVCKLDTLSARTTTARTHLTAIEKLVERYKLTVLRSAYAGNLTADFREDSALEPVSALLKRTPPPQQGRGGRQATTEVKAGQGGISVNIPDVNLPEKWEWVSLLRIARQETGHTPSRSRDDWWGGDVCWMSIPDANLHHGRVIFDTIQKTNEQGLANSSARLLPAGTVVLSRTASVGYICIMGREMATSQDFATWTCTDALLPEYLMYALLSEGEDIKKFGEGSTHTTIYFPEIRAFHIKLAPLDEQREIVRRIETAFAKIDRLATEAAKALKLLGRLDQRILAKAFVGELVPQDPTDEPAAALLARIREARAAAPKPKRGRKART</sequence>
<evidence type="ECO:0000313" key="6">
    <source>
        <dbReference type="EMBL" id="MFC3569680.1"/>
    </source>
</evidence>
<evidence type="ECO:0000259" key="5">
    <source>
        <dbReference type="Pfam" id="PF01420"/>
    </source>
</evidence>
<comment type="caution">
    <text evidence="6">The sequence shown here is derived from an EMBL/GenBank/DDBJ whole genome shotgun (WGS) entry which is preliminary data.</text>
</comment>
<accession>A0ABV7S2H3</accession>
<comment type="similarity">
    <text evidence="1">Belongs to the type-I restriction system S methylase family.</text>
</comment>
<keyword evidence="2" id="KW-0680">Restriction system</keyword>
<reference evidence="7" key="1">
    <citation type="journal article" date="2019" name="Int. J. Syst. Evol. Microbiol.">
        <title>The Global Catalogue of Microorganisms (GCM) 10K type strain sequencing project: providing services to taxonomists for standard genome sequencing and annotation.</title>
        <authorList>
            <consortium name="The Broad Institute Genomics Platform"/>
            <consortium name="The Broad Institute Genome Sequencing Center for Infectious Disease"/>
            <person name="Wu L."/>
            <person name="Ma J."/>
        </authorList>
    </citation>
    <scope>NUCLEOTIDE SEQUENCE [LARGE SCALE GENOMIC DNA]</scope>
    <source>
        <strain evidence="7">VKM B-3226</strain>
    </source>
</reference>
<gene>
    <name evidence="6" type="ORF">ACFOMP_09475</name>
</gene>
<evidence type="ECO:0000313" key="7">
    <source>
        <dbReference type="Proteomes" id="UP001595596"/>
    </source>
</evidence>
<dbReference type="Proteomes" id="UP001595596">
    <property type="component" value="Unassembled WGS sequence"/>
</dbReference>
<proteinExistence type="inferred from homology"/>
<keyword evidence="6" id="KW-0540">Nuclease</keyword>
<keyword evidence="3" id="KW-0238">DNA-binding</keyword>
<feature type="region of interest" description="Disordered" evidence="4">
    <location>
        <begin position="202"/>
        <end position="221"/>
    </location>
</feature>
<name>A0ABV7S2H3_9RHOB</name>
<dbReference type="Pfam" id="PF01420">
    <property type="entry name" value="Methylase_S"/>
    <property type="match status" value="1"/>
</dbReference>
<keyword evidence="7" id="KW-1185">Reference proteome</keyword>
<evidence type="ECO:0000256" key="3">
    <source>
        <dbReference type="ARBA" id="ARBA00023125"/>
    </source>
</evidence>
<dbReference type="CDD" id="cd17248">
    <property type="entry name" value="RMtype1_S_AmiI-TRD2-CR2_like"/>
    <property type="match status" value="1"/>
</dbReference>
<evidence type="ECO:0000256" key="2">
    <source>
        <dbReference type="ARBA" id="ARBA00022747"/>
    </source>
</evidence>
<protein>
    <submittedName>
        <fullName evidence="6">Restriction endonuclease subunit S</fullName>
        <ecNumber evidence="6">3.1.21.-</ecNumber>
    </submittedName>
</protein>
<evidence type="ECO:0000256" key="1">
    <source>
        <dbReference type="ARBA" id="ARBA00010923"/>
    </source>
</evidence>
<keyword evidence="6" id="KW-0255">Endonuclease</keyword>
<feature type="domain" description="Type I restriction modification DNA specificity" evidence="5">
    <location>
        <begin position="237"/>
        <end position="404"/>
    </location>
</feature>
<dbReference type="GO" id="GO:0016787">
    <property type="term" value="F:hydrolase activity"/>
    <property type="evidence" value="ECO:0007669"/>
    <property type="project" value="UniProtKB-KW"/>
</dbReference>
<evidence type="ECO:0000256" key="4">
    <source>
        <dbReference type="SAM" id="MobiDB-lite"/>
    </source>
</evidence>